<keyword evidence="2" id="KW-1185">Reference proteome</keyword>
<accession>Q73K90</accession>
<dbReference type="EMBL" id="AE017226">
    <property type="protein sequence ID" value="AAS12848.1"/>
    <property type="molecule type" value="Genomic_DNA"/>
</dbReference>
<dbReference type="AlphaFoldDB" id="Q73K90"/>
<dbReference type="PaxDb" id="243275-TDE_2329"/>
<evidence type="ECO:0000313" key="2">
    <source>
        <dbReference type="Proteomes" id="UP000008212"/>
    </source>
</evidence>
<organism evidence="1 2">
    <name type="scientific">Treponema denticola (strain ATCC 35405 / DSM 14222 / CIP 103919 / JCM 8153 / KCTC 15104)</name>
    <dbReference type="NCBI Taxonomy" id="243275"/>
    <lineage>
        <taxon>Bacteria</taxon>
        <taxon>Pseudomonadati</taxon>
        <taxon>Spirochaetota</taxon>
        <taxon>Spirochaetia</taxon>
        <taxon>Spirochaetales</taxon>
        <taxon>Treponemataceae</taxon>
        <taxon>Treponema</taxon>
    </lineage>
</organism>
<proteinExistence type="predicted"/>
<gene>
    <name evidence="1" type="ordered locus">TDE_2329</name>
</gene>
<evidence type="ECO:0000313" key="1">
    <source>
        <dbReference type="EMBL" id="AAS12848.1"/>
    </source>
</evidence>
<dbReference type="HOGENOM" id="CLU_3159002_0_0_12"/>
<name>Q73K90_TREDE</name>
<reference evidence="1 2" key="1">
    <citation type="journal article" date="2004" name="Proc. Natl. Acad. Sci. U.S.A.">
        <title>Comparison of the genome of the oral pathogen Treponema denticola with other spirochete genomes.</title>
        <authorList>
            <person name="Seshadri R."/>
            <person name="Myers G.S."/>
            <person name="Tettelin H."/>
            <person name="Eisen J.A."/>
            <person name="Heidelberg J.F."/>
            <person name="Dodson R.J."/>
            <person name="Davidsen T.M."/>
            <person name="DeBoy R.T."/>
            <person name="Fouts D.E."/>
            <person name="Haft D.H."/>
            <person name="Selengut J."/>
            <person name="Ren Q."/>
            <person name="Brinkac L.M."/>
            <person name="Madupu R."/>
            <person name="Kolonay J."/>
            <person name="Durkin S.A."/>
            <person name="Daugherty S.C."/>
            <person name="Shetty J."/>
            <person name="Shvartsbeyn A."/>
            <person name="Gebregeorgis E."/>
            <person name="Geer K."/>
            <person name="Tsegaye G."/>
            <person name="Malek J."/>
            <person name="Ayodeji B."/>
            <person name="Shatsman S."/>
            <person name="McLeod M.P."/>
            <person name="Smajs D."/>
            <person name="Howell J.K."/>
            <person name="Pal S."/>
            <person name="Amin A."/>
            <person name="Vashisth P."/>
            <person name="McNeill T.Z."/>
            <person name="Xiang Q."/>
            <person name="Sodergren E."/>
            <person name="Baca E."/>
            <person name="Weinstock G.M."/>
            <person name="Norris S.J."/>
            <person name="Fraser C.M."/>
            <person name="Paulsen I.T."/>
        </authorList>
    </citation>
    <scope>NUCLEOTIDE SEQUENCE [LARGE SCALE GENOMIC DNA]</scope>
    <source>
        <strain evidence="2">ATCC 35405 / DSM 14222 / CIP 103919 / JCM 8153 / KCTC 15104</strain>
    </source>
</reference>
<sequence>MLFGNVQCEAYIPRQENTDNWKCKRLMGFLKITPARPFKRRQGGVIFR</sequence>
<dbReference type="Proteomes" id="UP000008212">
    <property type="component" value="Chromosome"/>
</dbReference>
<protein>
    <submittedName>
        <fullName evidence="1">Uncharacterized protein</fullName>
    </submittedName>
</protein>
<dbReference type="KEGG" id="tde:TDE_2329"/>
<dbReference type="PATRIC" id="fig|243275.7.peg.2198"/>